<dbReference type="Proteomes" id="UP001305498">
    <property type="component" value="Chromosome"/>
</dbReference>
<feature type="transmembrane region" description="Helical" evidence="1">
    <location>
        <begin position="64"/>
        <end position="84"/>
    </location>
</feature>
<dbReference type="Pfam" id="PF03703">
    <property type="entry name" value="bPH_2"/>
    <property type="match status" value="1"/>
</dbReference>
<evidence type="ECO:0000256" key="1">
    <source>
        <dbReference type="SAM" id="Phobius"/>
    </source>
</evidence>
<evidence type="ECO:0000259" key="2">
    <source>
        <dbReference type="Pfam" id="PF03703"/>
    </source>
</evidence>
<evidence type="ECO:0000313" key="4">
    <source>
        <dbReference type="Proteomes" id="UP001305498"/>
    </source>
</evidence>
<dbReference type="KEGG" id="mbet:N8K70_05655"/>
<dbReference type="InterPro" id="IPR005182">
    <property type="entry name" value="YdbS-like_PH"/>
</dbReference>
<keyword evidence="1" id="KW-0472">Membrane</keyword>
<sequence>MSMPSYPAGRPATPPAAPSPELLVARVRGHARRLVWSAVLLIAVAGATGYLYGGLPAPFEDWMLLAAAGAIVLVGSVVPFVVWLTRTYTITTRRVIAKRGLLARSHTELSHTRGYGIRLRRGVLQRLWGAGTLTLSDGVSAPLVLRNVPDARLVHEVLADQVEMSQIQAHRDSQGFSFGHQLPATQA</sequence>
<feature type="domain" description="YdbS-like PH" evidence="2">
    <location>
        <begin position="83"/>
        <end position="154"/>
    </location>
</feature>
<evidence type="ECO:0000313" key="3">
    <source>
        <dbReference type="EMBL" id="WOF24157.1"/>
    </source>
</evidence>
<keyword evidence="1" id="KW-1133">Transmembrane helix</keyword>
<feature type="transmembrane region" description="Helical" evidence="1">
    <location>
        <begin position="34"/>
        <end position="52"/>
    </location>
</feature>
<proteinExistence type="predicted"/>
<reference evidence="3 4" key="1">
    <citation type="submission" date="2023-02" db="EMBL/GenBank/DDBJ databases">
        <title>Microbacterium betulae sp. nov., isolated from birch wood.</title>
        <authorList>
            <person name="Pasciak M."/>
            <person name="Pawlik K.J."/>
            <person name="Martynowski D."/>
            <person name="Laczmanski L."/>
            <person name="Ciekot J."/>
            <person name="Szponar B."/>
            <person name="Wojcik-Fatla A."/>
            <person name="Mackiewicz B."/>
            <person name="Farian E."/>
            <person name="Cholewa G."/>
            <person name="Cholewa A."/>
            <person name="Dutkiewicz J."/>
        </authorList>
    </citation>
    <scope>NUCLEOTIDE SEQUENCE [LARGE SCALE GENOMIC DNA]</scope>
    <source>
        <strain evidence="3 4">AB</strain>
    </source>
</reference>
<gene>
    <name evidence="3" type="ORF">N8K70_05655</name>
</gene>
<organism evidence="3 4">
    <name type="scientific">Microbacterium betulae</name>
    <dbReference type="NCBI Taxonomy" id="2981139"/>
    <lineage>
        <taxon>Bacteria</taxon>
        <taxon>Bacillati</taxon>
        <taxon>Actinomycetota</taxon>
        <taxon>Actinomycetes</taxon>
        <taxon>Micrococcales</taxon>
        <taxon>Microbacteriaceae</taxon>
        <taxon>Microbacterium</taxon>
    </lineage>
</organism>
<accession>A0AA97FMJ0</accession>
<protein>
    <submittedName>
        <fullName evidence="3">PH domain-containing protein</fullName>
    </submittedName>
</protein>
<keyword evidence="1" id="KW-0812">Transmembrane</keyword>
<dbReference type="AlphaFoldDB" id="A0AA97FMJ0"/>
<dbReference type="EMBL" id="CP118157">
    <property type="protein sequence ID" value="WOF24157.1"/>
    <property type="molecule type" value="Genomic_DNA"/>
</dbReference>
<keyword evidence="4" id="KW-1185">Reference proteome</keyword>
<name>A0AA97FMJ0_9MICO</name>